<sequence>MKSVLKRGLLGCAFGAGVVLSSFAGAPAIAQEEKSPWEKFCNVHPNTKKEICATLIEVRTNTGQFLTSVVIQEIEGEARKKLIISVPTGVLLQPGLSVRIDDNKPLQPKYSICAPNACIAELAIDDTFINAMKQGGEMRIVVFNQYGKENLFKATLIGFTKVYDGAPMTLQERQERQQQLQSELQKKADEARQKLIDAQKQGQ</sequence>
<keyword evidence="2" id="KW-0732">Signal</keyword>
<dbReference type="RefSeq" id="WP_207140061.1">
    <property type="nucleotide sequence ID" value="NZ_JAEKJZ010000001.1"/>
</dbReference>
<evidence type="ECO:0000256" key="1">
    <source>
        <dbReference type="SAM" id="Coils"/>
    </source>
</evidence>
<dbReference type="InterPro" id="IPR038696">
    <property type="entry name" value="IalB_sf"/>
</dbReference>
<evidence type="ECO:0000313" key="3">
    <source>
        <dbReference type="EMBL" id="MBN9670587.1"/>
    </source>
</evidence>
<dbReference type="InterPro" id="IPR010642">
    <property type="entry name" value="Invasion_prot_B"/>
</dbReference>
<feature type="coiled-coil region" evidence="1">
    <location>
        <begin position="170"/>
        <end position="201"/>
    </location>
</feature>
<evidence type="ECO:0000256" key="2">
    <source>
        <dbReference type="SAM" id="SignalP"/>
    </source>
</evidence>
<proteinExistence type="predicted"/>
<protein>
    <submittedName>
        <fullName evidence="3">Invasion associated locus B family protein</fullName>
    </submittedName>
</protein>
<comment type="caution">
    <text evidence="3">The sequence shown here is derived from an EMBL/GenBank/DDBJ whole genome shotgun (WGS) entry which is preliminary data.</text>
</comment>
<accession>A0A939J3H1</accession>
<dbReference type="EMBL" id="JAEKJZ010000001">
    <property type="protein sequence ID" value="MBN9670587.1"/>
    <property type="molecule type" value="Genomic_DNA"/>
</dbReference>
<evidence type="ECO:0000313" key="4">
    <source>
        <dbReference type="Proteomes" id="UP000664096"/>
    </source>
</evidence>
<dbReference type="Proteomes" id="UP000664096">
    <property type="component" value="Unassembled WGS sequence"/>
</dbReference>
<reference evidence="3" key="1">
    <citation type="submission" date="2020-12" db="EMBL/GenBank/DDBJ databases">
        <title>Oil enriched cultivation method for isolating marine PHA-producing bacteria.</title>
        <authorList>
            <person name="Zheng W."/>
            <person name="Yu S."/>
            <person name="Huang Y."/>
        </authorList>
    </citation>
    <scope>NUCLEOTIDE SEQUENCE</scope>
    <source>
        <strain evidence="3">SY-2-12</strain>
    </source>
</reference>
<organism evidence="3 4">
    <name type="scientific">Roseibium aggregatum</name>
    <dbReference type="NCBI Taxonomy" id="187304"/>
    <lineage>
        <taxon>Bacteria</taxon>
        <taxon>Pseudomonadati</taxon>
        <taxon>Pseudomonadota</taxon>
        <taxon>Alphaproteobacteria</taxon>
        <taxon>Hyphomicrobiales</taxon>
        <taxon>Stappiaceae</taxon>
        <taxon>Roseibium</taxon>
    </lineage>
</organism>
<dbReference type="AlphaFoldDB" id="A0A939J3H1"/>
<feature type="chain" id="PRO_5037874514" evidence="2">
    <location>
        <begin position="25"/>
        <end position="203"/>
    </location>
</feature>
<gene>
    <name evidence="3" type="ORF">JF539_09585</name>
</gene>
<dbReference type="Pfam" id="PF06776">
    <property type="entry name" value="IalB"/>
    <property type="match status" value="1"/>
</dbReference>
<name>A0A939J3H1_9HYPH</name>
<keyword evidence="1" id="KW-0175">Coiled coil</keyword>
<feature type="signal peptide" evidence="2">
    <location>
        <begin position="1"/>
        <end position="24"/>
    </location>
</feature>
<dbReference type="Gene3D" id="2.60.40.1880">
    <property type="entry name" value="Invasion associated locus B (IalB) protein"/>
    <property type="match status" value="1"/>
</dbReference>